<protein>
    <recommendedName>
        <fullName evidence="2">Ubiquitin-like domain-containing protein</fullName>
    </recommendedName>
</protein>
<evidence type="ECO:0000313" key="3">
    <source>
        <dbReference type="EMBL" id="CZR59946.1"/>
    </source>
</evidence>
<dbReference type="PRINTS" id="PR00348">
    <property type="entry name" value="UBIQUITIN"/>
</dbReference>
<reference evidence="3 4" key="1">
    <citation type="submission" date="2016-03" db="EMBL/GenBank/DDBJ databases">
        <authorList>
            <person name="Ploux O."/>
        </authorList>
    </citation>
    <scope>NUCLEOTIDE SEQUENCE [LARGE SCALE GENOMIC DNA]</scope>
    <source>
        <strain evidence="3 4">UAMH 11012</strain>
    </source>
</reference>
<dbReference type="EMBL" id="FJOG01000015">
    <property type="protein sequence ID" value="CZR59946.1"/>
    <property type="molecule type" value="Genomic_DNA"/>
</dbReference>
<dbReference type="InterPro" id="IPR019956">
    <property type="entry name" value="Ubiquitin_dom"/>
</dbReference>
<dbReference type="Pfam" id="PF00240">
    <property type="entry name" value="ubiquitin"/>
    <property type="match status" value="1"/>
</dbReference>
<sequence>MTVPKWLRRLGGVVSIKPKQRSRLEKLPNVLEPPVQQAHPDKQSPSKPTHSSPPQCNNPRQFPATRNPPKATLLHERAFQDDIHIFIQTLTGRSLLLDVATTCSIKYIKSKVEEKERIPIDLQHLSFAGKILEDGRLLDHYDIRKCSTLQLSLRLRAGSTVVVDYDDGDLSWRELASDAVLRLSRRVTQQCWDPRVLWSPSTLERERFLREEYSKLRTFAAALPSHEPTLPHGPQRLQRLQHSLNVMRPPVRKPSVLKLNAIDVIT</sequence>
<dbReference type="InterPro" id="IPR000626">
    <property type="entry name" value="Ubiquitin-like_dom"/>
</dbReference>
<feature type="region of interest" description="Disordered" evidence="1">
    <location>
        <begin position="19"/>
        <end position="68"/>
    </location>
</feature>
<dbReference type="Gene3D" id="3.10.20.90">
    <property type="entry name" value="Phosphatidylinositol 3-kinase Catalytic Subunit, Chain A, domain 1"/>
    <property type="match status" value="1"/>
</dbReference>
<accession>A0A1L7X4J3</accession>
<feature type="compositionally biased region" description="Polar residues" evidence="1">
    <location>
        <begin position="45"/>
        <end position="60"/>
    </location>
</feature>
<keyword evidence="4" id="KW-1185">Reference proteome</keyword>
<organism evidence="3 4">
    <name type="scientific">Phialocephala subalpina</name>
    <dbReference type="NCBI Taxonomy" id="576137"/>
    <lineage>
        <taxon>Eukaryota</taxon>
        <taxon>Fungi</taxon>
        <taxon>Dikarya</taxon>
        <taxon>Ascomycota</taxon>
        <taxon>Pezizomycotina</taxon>
        <taxon>Leotiomycetes</taxon>
        <taxon>Helotiales</taxon>
        <taxon>Mollisiaceae</taxon>
        <taxon>Phialocephala</taxon>
        <taxon>Phialocephala fortinii species complex</taxon>
    </lineage>
</organism>
<dbReference type="PROSITE" id="PS50053">
    <property type="entry name" value="UBIQUITIN_2"/>
    <property type="match status" value="1"/>
</dbReference>
<gene>
    <name evidence="3" type="ORF">PAC_09841</name>
</gene>
<dbReference type="AlphaFoldDB" id="A0A1L7X4J3"/>
<feature type="domain" description="Ubiquitin-like" evidence="2">
    <location>
        <begin position="83"/>
        <end position="158"/>
    </location>
</feature>
<dbReference type="InterPro" id="IPR029071">
    <property type="entry name" value="Ubiquitin-like_domsf"/>
</dbReference>
<dbReference type="InterPro" id="IPR050158">
    <property type="entry name" value="Ubiquitin_ubiquitin-like"/>
</dbReference>
<dbReference type="SMART" id="SM00213">
    <property type="entry name" value="UBQ"/>
    <property type="match status" value="1"/>
</dbReference>
<dbReference type="PANTHER" id="PTHR10666">
    <property type="entry name" value="UBIQUITIN"/>
    <property type="match status" value="1"/>
</dbReference>
<dbReference type="Proteomes" id="UP000184330">
    <property type="component" value="Unassembled WGS sequence"/>
</dbReference>
<name>A0A1L7X4J3_9HELO</name>
<dbReference type="OrthoDB" id="428577at2759"/>
<proteinExistence type="predicted"/>
<dbReference type="SUPFAM" id="SSF54236">
    <property type="entry name" value="Ubiquitin-like"/>
    <property type="match status" value="1"/>
</dbReference>
<evidence type="ECO:0000313" key="4">
    <source>
        <dbReference type="Proteomes" id="UP000184330"/>
    </source>
</evidence>
<evidence type="ECO:0000256" key="1">
    <source>
        <dbReference type="SAM" id="MobiDB-lite"/>
    </source>
</evidence>
<dbReference type="STRING" id="576137.A0A1L7X4J3"/>
<evidence type="ECO:0000259" key="2">
    <source>
        <dbReference type="PROSITE" id="PS50053"/>
    </source>
</evidence>